<proteinExistence type="predicted"/>
<accession>A0A8J6K274</accession>
<dbReference type="Proteomes" id="UP000770717">
    <property type="component" value="Unassembled WGS sequence"/>
</dbReference>
<gene>
    <name evidence="1" type="ORF">GDO78_002929</name>
</gene>
<keyword evidence="2" id="KW-1185">Reference proteome</keyword>
<evidence type="ECO:0000313" key="1">
    <source>
        <dbReference type="EMBL" id="KAG9476105.1"/>
    </source>
</evidence>
<organism evidence="1 2">
    <name type="scientific">Eleutherodactylus coqui</name>
    <name type="common">Puerto Rican coqui</name>
    <dbReference type="NCBI Taxonomy" id="57060"/>
    <lineage>
        <taxon>Eukaryota</taxon>
        <taxon>Metazoa</taxon>
        <taxon>Chordata</taxon>
        <taxon>Craniata</taxon>
        <taxon>Vertebrata</taxon>
        <taxon>Euteleostomi</taxon>
        <taxon>Amphibia</taxon>
        <taxon>Batrachia</taxon>
        <taxon>Anura</taxon>
        <taxon>Neobatrachia</taxon>
        <taxon>Hyloidea</taxon>
        <taxon>Eleutherodactylidae</taxon>
        <taxon>Eleutherodactylinae</taxon>
        <taxon>Eleutherodactylus</taxon>
        <taxon>Eleutherodactylus</taxon>
    </lineage>
</organism>
<evidence type="ECO:0000313" key="2">
    <source>
        <dbReference type="Proteomes" id="UP000770717"/>
    </source>
</evidence>
<dbReference type="AlphaFoldDB" id="A0A8J6K274"/>
<comment type="caution">
    <text evidence="1">The sequence shown here is derived from an EMBL/GenBank/DDBJ whole genome shotgun (WGS) entry which is preliminary data.</text>
</comment>
<name>A0A8J6K274_ELECQ</name>
<dbReference type="EMBL" id="WNTK01000011">
    <property type="protein sequence ID" value="KAG9476105.1"/>
    <property type="molecule type" value="Genomic_DNA"/>
</dbReference>
<protein>
    <submittedName>
        <fullName evidence="1">Uncharacterized protein</fullName>
    </submittedName>
</protein>
<reference evidence="1" key="1">
    <citation type="thesis" date="2020" institute="ProQuest LLC" country="789 East Eisenhower Parkway, Ann Arbor, MI, USA">
        <title>Comparative Genomics and Chromosome Evolution.</title>
        <authorList>
            <person name="Mudd A.B."/>
        </authorList>
    </citation>
    <scope>NUCLEOTIDE SEQUENCE</scope>
    <source>
        <strain evidence="1">HN-11 Male</strain>
        <tissue evidence="1">Kidney and liver</tissue>
    </source>
</reference>
<sequence>MIVAMSLPHFFTPTDNNSHSDRSQSKKMYLFYVCVKGHLGRFSAAVVRFCTGGDDKDGLFYAVRLKVVYRFFHHVFYVLACTQWRRLRAGTVCVRMQPTKTPS</sequence>